<dbReference type="PANTHER" id="PTHR12691">
    <property type="entry name" value="MEDIATOR OF RNA POLYMERASE II TRANSCRIPTION SUBUNIT 23"/>
    <property type="match status" value="1"/>
</dbReference>
<evidence type="ECO:0000256" key="4">
    <source>
        <dbReference type="ARBA" id="ARBA00023015"/>
    </source>
</evidence>
<evidence type="ECO:0000256" key="5">
    <source>
        <dbReference type="ARBA" id="ARBA00023163"/>
    </source>
</evidence>
<keyword evidence="4" id="KW-0805">Transcription regulation</keyword>
<evidence type="ECO:0000256" key="6">
    <source>
        <dbReference type="ARBA" id="ARBA00023242"/>
    </source>
</evidence>
<keyword evidence="9" id="KW-1185">Reference proteome</keyword>
<gene>
    <name evidence="8" type="ORF">M9458_039384</name>
</gene>
<feature type="non-terminal residue" evidence="8">
    <location>
        <position position="130"/>
    </location>
</feature>
<accession>A0ABD0NQU6</accession>
<dbReference type="GO" id="GO:0005634">
    <property type="term" value="C:nucleus"/>
    <property type="evidence" value="ECO:0007669"/>
    <property type="project" value="UniProtKB-SubCell"/>
</dbReference>
<dbReference type="EMBL" id="JAMKFB020000020">
    <property type="protein sequence ID" value="KAL0163631.1"/>
    <property type="molecule type" value="Genomic_DNA"/>
</dbReference>
<evidence type="ECO:0000256" key="2">
    <source>
        <dbReference type="ARBA" id="ARBA00010222"/>
    </source>
</evidence>
<dbReference type="PANTHER" id="PTHR12691:SF10">
    <property type="entry name" value="MEDIATOR OF RNA POLYMERASE II TRANSCRIPTION SUBUNIT 23"/>
    <property type="match status" value="1"/>
</dbReference>
<evidence type="ECO:0000256" key="3">
    <source>
        <dbReference type="ARBA" id="ARBA00019696"/>
    </source>
</evidence>
<sequence length="130" mass="14435">CIPVPDINKPQSTHAFAMTCIWIHLNRKAQNDNSKLQIPIPHSLKLHHEFLQQSLRNKSLPMTDYKIALLCNAYSTNSECFTLPMGVLVETIYGNGSMRITLPGTNCMASGSVTPLPMNLLDSLTVHAKM</sequence>
<dbReference type="Pfam" id="PF11573">
    <property type="entry name" value="Med23"/>
    <property type="match status" value="1"/>
</dbReference>
<keyword evidence="6" id="KW-0539">Nucleus</keyword>
<comment type="subcellular location">
    <subcellularLocation>
        <location evidence="1">Nucleus</location>
    </subcellularLocation>
</comment>
<dbReference type="InterPro" id="IPR021629">
    <property type="entry name" value="Mediator_Med23"/>
</dbReference>
<comment type="similarity">
    <text evidence="2">Belongs to the Mediator complex subunit 23 family.</text>
</comment>
<evidence type="ECO:0000313" key="8">
    <source>
        <dbReference type="EMBL" id="KAL0163631.1"/>
    </source>
</evidence>
<protein>
    <recommendedName>
        <fullName evidence="3">Mediator of RNA polymerase II transcription subunit 23</fullName>
    </recommendedName>
    <alternativeName>
        <fullName evidence="7">Mediator complex subunit 23</fullName>
    </alternativeName>
</protein>
<feature type="non-terminal residue" evidence="8">
    <location>
        <position position="1"/>
    </location>
</feature>
<proteinExistence type="inferred from homology"/>
<name>A0ABD0NQU6_CIRMR</name>
<comment type="caution">
    <text evidence="8">The sequence shown here is derived from an EMBL/GenBank/DDBJ whole genome shotgun (WGS) entry which is preliminary data.</text>
</comment>
<keyword evidence="5" id="KW-0804">Transcription</keyword>
<reference evidence="8 9" key="1">
    <citation type="submission" date="2024-05" db="EMBL/GenBank/DDBJ databases">
        <title>Genome sequencing and assembly of Indian major carp, Cirrhinus mrigala (Hamilton, 1822).</title>
        <authorList>
            <person name="Mohindra V."/>
            <person name="Chowdhury L.M."/>
            <person name="Lal K."/>
            <person name="Jena J.K."/>
        </authorList>
    </citation>
    <scope>NUCLEOTIDE SEQUENCE [LARGE SCALE GENOMIC DNA]</scope>
    <source>
        <strain evidence="8">CM1030</strain>
        <tissue evidence="8">Blood</tissue>
    </source>
</reference>
<dbReference type="Proteomes" id="UP001529510">
    <property type="component" value="Unassembled WGS sequence"/>
</dbReference>
<dbReference type="AlphaFoldDB" id="A0ABD0NQU6"/>
<evidence type="ECO:0000256" key="1">
    <source>
        <dbReference type="ARBA" id="ARBA00004123"/>
    </source>
</evidence>
<organism evidence="8 9">
    <name type="scientific">Cirrhinus mrigala</name>
    <name type="common">Mrigala</name>
    <dbReference type="NCBI Taxonomy" id="683832"/>
    <lineage>
        <taxon>Eukaryota</taxon>
        <taxon>Metazoa</taxon>
        <taxon>Chordata</taxon>
        <taxon>Craniata</taxon>
        <taxon>Vertebrata</taxon>
        <taxon>Euteleostomi</taxon>
        <taxon>Actinopterygii</taxon>
        <taxon>Neopterygii</taxon>
        <taxon>Teleostei</taxon>
        <taxon>Ostariophysi</taxon>
        <taxon>Cypriniformes</taxon>
        <taxon>Cyprinidae</taxon>
        <taxon>Labeoninae</taxon>
        <taxon>Labeonini</taxon>
        <taxon>Cirrhinus</taxon>
    </lineage>
</organism>
<evidence type="ECO:0000313" key="9">
    <source>
        <dbReference type="Proteomes" id="UP001529510"/>
    </source>
</evidence>
<evidence type="ECO:0000256" key="7">
    <source>
        <dbReference type="ARBA" id="ARBA00031961"/>
    </source>
</evidence>